<dbReference type="Gene3D" id="3.50.50.60">
    <property type="entry name" value="FAD/NAD(P)-binding domain"/>
    <property type="match status" value="1"/>
</dbReference>
<dbReference type="Gene3D" id="3.30.9.10">
    <property type="entry name" value="D-Amino Acid Oxidase, subunit A, domain 2"/>
    <property type="match status" value="1"/>
</dbReference>
<reference evidence="3 4" key="1">
    <citation type="submission" date="2021-01" db="EMBL/GenBank/DDBJ databases">
        <title>Genome seq and assembly of Devosia sp. LEGU1.</title>
        <authorList>
            <person name="Chhetri G."/>
        </authorList>
    </citation>
    <scope>NUCLEOTIDE SEQUENCE [LARGE SCALE GENOMIC DNA]</scope>
    <source>
        <strain evidence="3 4">LEGU1</strain>
    </source>
</reference>
<keyword evidence="4" id="KW-1185">Reference proteome</keyword>
<dbReference type="InterPro" id="IPR036188">
    <property type="entry name" value="FAD/NAD-bd_sf"/>
</dbReference>
<dbReference type="PROSITE" id="PS51257">
    <property type="entry name" value="PROKAR_LIPOPROTEIN"/>
    <property type="match status" value="1"/>
</dbReference>
<evidence type="ECO:0000313" key="3">
    <source>
        <dbReference type="EMBL" id="QQR38439.1"/>
    </source>
</evidence>
<sequence length="365" mass="38673">MAFRLAEAGTSVTLIEAGRIAEGTSMTSFAWVSACEKINSDSYYRLSLAAVAAHLDLVAEFGAAGNWYHRPGVIQWLGAGYEGMALAESPLFQKLDRLAALGYPAERIGAGDLARLEPRLCPAALGIGEEAIHYPEDGYVEAPVMIGALIEAAIVRFGMELRTQTAVRRLITDNGRATGVETASGETLSADVVINCAGRWANEVVGSPDLTIPLTPTLGLIAYTSSVGTAIRKVLRTPYLNVRADGGGRLLLRANDLDETLAADDVARPDHPAAIELARRLGELVPALVGIHAEAARIATRPIPQGGLPCVGTLPGLDNYWVAVTHGGINTSALIGIALRDEILEGRPAPEYAPYRPDRFFKAAA</sequence>
<evidence type="ECO:0000259" key="2">
    <source>
        <dbReference type="Pfam" id="PF01266"/>
    </source>
</evidence>
<feature type="domain" description="FAD dependent oxidoreductase" evidence="2">
    <location>
        <begin position="2"/>
        <end position="339"/>
    </location>
</feature>
<dbReference type="PANTHER" id="PTHR13847:SF289">
    <property type="entry name" value="GLYCINE OXIDASE"/>
    <property type="match status" value="1"/>
</dbReference>
<organism evidence="3 4">
    <name type="scientific">Devosia rhizoryzae</name>
    <dbReference type="NCBI Taxonomy" id="2774137"/>
    <lineage>
        <taxon>Bacteria</taxon>
        <taxon>Pseudomonadati</taxon>
        <taxon>Pseudomonadota</taxon>
        <taxon>Alphaproteobacteria</taxon>
        <taxon>Hyphomicrobiales</taxon>
        <taxon>Devosiaceae</taxon>
        <taxon>Devosia</taxon>
    </lineage>
</organism>
<accession>A0ABX7C5D3</accession>
<dbReference type="Proteomes" id="UP000595857">
    <property type="component" value="Chromosome"/>
</dbReference>
<protein>
    <submittedName>
        <fullName evidence="3">FAD-binding oxidoreductase</fullName>
    </submittedName>
</protein>
<gene>
    <name evidence="3" type="ORF">JI748_11685</name>
</gene>
<dbReference type="EMBL" id="CP068046">
    <property type="protein sequence ID" value="QQR38439.1"/>
    <property type="molecule type" value="Genomic_DNA"/>
</dbReference>
<keyword evidence="1" id="KW-0560">Oxidoreductase</keyword>
<dbReference type="SUPFAM" id="SSF51905">
    <property type="entry name" value="FAD/NAD(P)-binding domain"/>
    <property type="match status" value="1"/>
</dbReference>
<evidence type="ECO:0000256" key="1">
    <source>
        <dbReference type="ARBA" id="ARBA00023002"/>
    </source>
</evidence>
<name>A0ABX7C5D3_9HYPH</name>
<proteinExistence type="predicted"/>
<evidence type="ECO:0000313" key="4">
    <source>
        <dbReference type="Proteomes" id="UP000595857"/>
    </source>
</evidence>
<dbReference type="Pfam" id="PF01266">
    <property type="entry name" value="DAO"/>
    <property type="match status" value="1"/>
</dbReference>
<dbReference type="PANTHER" id="PTHR13847">
    <property type="entry name" value="SARCOSINE DEHYDROGENASE-RELATED"/>
    <property type="match status" value="1"/>
</dbReference>
<dbReference type="InterPro" id="IPR006076">
    <property type="entry name" value="FAD-dep_OxRdtase"/>
</dbReference>